<keyword evidence="6 9" id="KW-0119">Carbohydrate metabolism</keyword>
<accession>A0A7W6EQ79</accession>
<dbReference type="Proteomes" id="UP000541352">
    <property type="component" value="Unassembled WGS sequence"/>
</dbReference>
<keyword evidence="7 9" id="KW-0326">Glycosidase</keyword>
<proteinExistence type="inferred from homology"/>
<comment type="caution">
    <text evidence="11">The sequence shown here is derived from an EMBL/GenBank/DDBJ whole genome shotgun (WGS) entry which is preliminary data.</text>
</comment>
<dbReference type="RefSeq" id="WP_183973694.1">
    <property type="nucleotide sequence ID" value="NZ_JACIBY010000004.1"/>
</dbReference>
<keyword evidence="5 9" id="KW-0378">Hydrolase</keyword>
<dbReference type="PRINTS" id="PR00134">
    <property type="entry name" value="GLHYDRLASE10"/>
</dbReference>
<dbReference type="EC" id="3.2.1.8" evidence="9"/>
<feature type="domain" description="GH10" evidence="10">
    <location>
        <begin position="41"/>
        <end position="554"/>
    </location>
</feature>
<sequence>MKKIHKLVLGVTTCVAASCTTFEPVEFNVNKPESVAIQENIDAYPALKSYINRSAHPNFKLGVALSLADYNNKNVMYRLANKNFDEIVLGYEMKHGAVVQSNGNLALDNVGKLLETAKAAGTSVYGHTLCWHANQNATYLKSVIAPDILSSTGPGWDLITGADFETDAATNFQSNANAVISYTAAGQGANGVGRALKITNASVRANDWEAQFFVRFAPAAVLGEKYILKMDVKADVATSYPTQAHVTPGAYKHWDFFGTIAATPTWTTYTKEITVTADMATCGAIAFNLGKTATNYYFDNLSLTKYNATGSVQTKEKTPELKKTLITSALDKWMSGMMTVAKPYVKAWDVVNEPMDDGKPFELKTGVGKTLKGDEFYWQDYMGKDYAVTAFQLARKYGNPTDILFINDYNLEYNLDKCKGIIEYVKYIESKGAKVDGIGTQMHIDINSDKTKITEMFKLLAGTGKLIKISELDIGMAGVKTAAATQEHYKAQAEMYKYVIDKYFEIIPAAQRYGITIWSPLDSPASSSWRADDPVGLWTQQYVRKLAYSQVAESVKANMK</sequence>
<keyword evidence="12" id="KW-1185">Reference proteome</keyword>
<evidence type="ECO:0000256" key="9">
    <source>
        <dbReference type="RuleBase" id="RU361174"/>
    </source>
</evidence>
<dbReference type="InterPro" id="IPR008979">
    <property type="entry name" value="Galactose-bd-like_sf"/>
</dbReference>
<evidence type="ECO:0000256" key="6">
    <source>
        <dbReference type="ARBA" id="ARBA00023277"/>
    </source>
</evidence>
<protein>
    <recommendedName>
        <fullName evidence="9">Beta-xylanase</fullName>
        <ecNumber evidence="9">3.2.1.8</ecNumber>
    </recommendedName>
</protein>
<dbReference type="SMART" id="SM00633">
    <property type="entry name" value="Glyco_10"/>
    <property type="match status" value="1"/>
</dbReference>
<evidence type="ECO:0000256" key="7">
    <source>
        <dbReference type="ARBA" id="ARBA00023295"/>
    </source>
</evidence>
<evidence type="ECO:0000313" key="12">
    <source>
        <dbReference type="Proteomes" id="UP000541352"/>
    </source>
</evidence>
<keyword evidence="4" id="KW-0732">Signal</keyword>
<evidence type="ECO:0000313" key="11">
    <source>
        <dbReference type="EMBL" id="MBB3838349.1"/>
    </source>
</evidence>
<dbReference type="PANTHER" id="PTHR31490:SF88">
    <property type="entry name" value="BETA-XYLANASE"/>
    <property type="match status" value="1"/>
</dbReference>
<evidence type="ECO:0000259" key="10">
    <source>
        <dbReference type="PROSITE" id="PS51760"/>
    </source>
</evidence>
<keyword evidence="3 11" id="KW-0858">Xylan degradation</keyword>
<evidence type="ECO:0000256" key="4">
    <source>
        <dbReference type="ARBA" id="ARBA00022729"/>
    </source>
</evidence>
<dbReference type="Pfam" id="PF00331">
    <property type="entry name" value="Glyco_hydro_10"/>
    <property type="match status" value="2"/>
</dbReference>
<dbReference type="Gene3D" id="2.60.120.260">
    <property type="entry name" value="Galactose-binding domain-like"/>
    <property type="match status" value="1"/>
</dbReference>
<dbReference type="InterPro" id="IPR017853">
    <property type="entry name" value="GH"/>
</dbReference>
<name>A0A7W6EQ79_9BACT</name>
<evidence type="ECO:0000256" key="1">
    <source>
        <dbReference type="ARBA" id="ARBA00000681"/>
    </source>
</evidence>
<evidence type="ECO:0000256" key="8">
    <source>
        <dbReference type="ARBA" id="ARBA00023326"/>
    </source>
</evidence>
<dbReference type="InterPro" id="IPR044846">
    <property type="entry name" value="GH10"/>
</dbReference>
<reference evidence="11 12" key="1">
    <citation type="submission" date="2020-08" db="EMBL/GenBank/DDBJ databases">
        <title>Genomic Encyclopedia of Type Strains, Phase IV (KMG-IV): sequencing the most valuable type-strain genomes for metagenomic binning, comparative biology and taxonomic classification.</title>
        <authorList>
            <person name="Goeker M."/>
        </authorList>
    </citation>
    <scope>NUCLEOTIDE SEQUENCE [LARGE SCALE GENOMIC DNA]</scope>
    <source>
        <strain evidence="11 12">DSM 17976</strain>
    </source>
</reference>
<organism evidence="11 12">
    <name type="scientific">Runella defluvii</name>
    <dbReference type="NCBI Taxonomy" id="370973"/>
    <lineage>
        <taxon>Bacteria</taxon>
        <taxon>Pseudomonadati</taxon>
        <taxon>Bacteroidota</taxon>
        <taxon>Cytophagia</taxon>
        <taxon>Cytophagales</taxon>
        <taxon>Spirosomataceae</taxon>
        <taxon>Runella</taxon>
    </lineage>
</organism>
<dbReference type="GO" id="GO:0045493">
    <property type="term" value="P:xylan catabolic process"/>
    <property type="evidence" value="ECO:0007669"/>
    <property type="project" value="UniProtKB-KW"/>
</dbReference>
<dbReference type="GO" id="GO:0031176">
    <property type="term" value="F:endo-1,4-beta-xylanase activity"/>
    <property type="evidence" value="ECO:0007669"/>
    <property type="project" value="UniProtKB-EC"/>
</dbReference>
<dbReference type="PANTHER" id="PTHR31490">
    <property type="entry name" value="GLYCOSYL HYDROLASE"/>
    <property type="match status" value="1"/>
</dbReference>
<evidence type="ECO:0000256" key="3">
    <source>
        <dbReference type="ARBA" id="ARBA00022651"/>
    </source>
</evidence>
<dbReference type="SUPFAM" id="SSF49785">
    <property type="entry name" value="Galactose-binding domain-like"/>
    <property type="match status" value="1"/>
</dbReference>
<keyword evidence="8 9" id="KW-0624">Polysaccharide degradation</keyword>
<dbReference type="AlphaFoldDB" id="A0A7W6EQ79"/>
<evidence type="ECO:0000256" key="5">
    <source>
        <dbReference type="ARBA" id="ARBA00022801"/>
    </source>
</evidence>
<dbReference type="PROSITE" id="PS51760">
    <property type="entry name" value="GH10_2"/>
    <property type="match status" value="1"/>
</dbReference>
<dbReference type="EMBL" id="JACIBY010000004">
    <property type="protein sequence ID" value="MBB3838349.1"/>
    <property type="molecule type" value="Genomic_DNA"/>
</dbReference>
<dbReference type="SUPFAM" id="SSF51445">
    <property type="entry name" value="(Trans)glycosidases"/>
    <property type="match status" value="1"/>
</dbReference>
<dbReference type="Gene3D" id="3.20.20.80">
    <property type="entry name" value="Glycosidases"/>
    <property type="match status" value="2"/>
</dbReference>
<comment type="catalytic activity">
    <reaction evidence="1 9">
        <text>Endohydrolysis of (1-&gt;4)-beta-D-xylosidic linkages in xylans.</text>
        <dbReference type="EC" id="3.2.1.8"/>
    </reaction>
</comment>
<dbReference type="PROSITE" id="PS51257">
    <property type="entry name" value="PROKAR_LIPOPROTEIN"/>
    <property type="match status" value="1"/>
</dbReference>
<gene>
    <name evidence="11" type="ORF">FHS57_002354</name>
</gene>
<evidence type="ECO:0000256" key="2">
    <source>
        <dbReference type="ARBA" id="ARBA00007495"/>
    </source>
</evidence>
<comment type="similarity">
    <text evidence="2 9">Belongs to the glycosyl hydrolase 10 (cellulase F) family.</text>
</comment>
<dbReference type="InterPro" id="IPR001000">
    <property type="entry name" value="GH10_dom"/>
</dbReference>